<feature type="domain" description="YjeF C-terminal" evidence="20">
    <location>
        <begin position="219"/>
        <end position="495"/>
    </location>
</feature>
<dbReference type="GO" id="GO:0046496">
    <property type="term" value="P:nicotinamide nucleotide metabolic process"/>
    <property type="evidence" value="ECO:0007669"/>
    <property type="project" value="UniProtKB-UniRule"/>
</dbReference>
<evidence type="ECO:0000256" key="7">
    <source>
        <dbReference type="ARBA" id="ARBA00022840"/>
    </source>
</evidence>
<comment type="similarity">
    <text evidence="18">Belongs to the NnrE/AIBP family.</text>
</comment>
<dbReference type="InterPro" id="IPR029056">
    <property type="entry name" value="Ribokinase-like"/>
</dbReference>
<evidence type="ECO:0000256" key="16">
    <source>
        <dbReference type="ARBA" id="ARBA00049209"/>
    </source>
</evidence>
<dbReference type="InterPro" id="IPR036652">
    <property type="entry name" value="YjeF_N_dom_sf"/>
</dbReference>
<feature type="binding site" evidence="17">
    <location>
        <position position="319"/>
    </location>
    <ligand>
        <name>(6S)-NADPHX</name>
        <dbReference type="ChEBI" id="CHEBI:64076"/>
    </ligand>
</feature>
<dbReference type="PIRSF" id="PIRSF017184">
    <property type="entry name" value="Nnr"/>
    <property type="match status" value="1"/>
</dbReference>
<dbReference type="HAMAP" id="MF_01965">
    <property type="entry name" value="NADHX_dehydratase"/>
    <property type="match status" value="1"/>
</dbReference>
<comment type="catalytic activity">
    <reaction evidence="16 17 19">
        <text>(6S)-NADPHX + ADP = AMP + phosphate + NADPH + H(+)</text>
        <dbReference type="Rhea" id="RHEA:32235"/>
        <dbReference type="ChEBI" id="CHEBI:15378"/>
        <dbReference type="ChEBI" id="CHEBI:43474"/>
        <dbReference type="ChEBI" id="CHEBI:57783"/>
        <dbReference type="ChEBI" id="CHEBI:64076"/>
        <dbReference type="ChEBI" id="CHEBI:456215"/>
        <dbReference type="ChEBI" id="CHEBI:456216"/>
        <dbReference type="EC" id="4.2.1.136"/>
    </reaction>
</comment>
<dbReference type="Gene3D" id="3.40.50.10260">
    <property type="entry name" value="YjeF N-terminal domain"/>
    <property type="match status" value="1"/>
</dbReference>
<evidence type="ECO:0000256" key="13">
    <source>
        <dbReference type="ARBA" id="ARBA00023268"/>
    </source>
</evidence>
<dbReference type="GO" id="GO:0110051">
    <property type="term" value="P:metabolite repair"/>
    <property type="evidence" value="ECO:0007669"/>
    <property type="project" value="TreeGrafter"/>
</dbReference>
<keyword evidence="7 17" id="KW-0067">ATP-binding</keyword>
<keyword evidence="5 18" id="KW-0479">Metal-binding</keyword>
<dbReference type="CDD" id="cd01171">
    <property type="entry name" value="YXKO-related"/>
    <property type="match status" value="1"/>
</dbReference>
<evidence type="ECO:0000256" key="10">
    <source>
        <dbReference type="ARBA" id="ARBA00023027"/>
    </source>
</evidence>
<feature type="binding site" evidence="18">
    <location>
        <begin position="58"/>
        <end position="62"/>
    </location>
    <ligand>
        <name>(6S)-NADPHX</name>
        <dbReference type="ChEBI" id="CHEBI:64076"/>
    </ligand>
</feature>
<dbReference type="GO" id="GO:0052856">
    <property type="term" value="F:NAD(P)HX epimerase activity"/>
    <property type="evidence" value="ECO:0007669"/>
    <property type="project" value="UniProtKB-UniRule"/>
</dbReference>
<evidence type="ECO:0000256" key="8">
    <source>
        <dbReference type="ARBA" id="ARBA00022857"/>
    </source>
</evidence>
<feature type="binding site" evidence="18">
    <location>
        <position position="120"/>
    </location>
    <ligand>
        <name>K(+)</name>
        <dbReference type="ChEBI" id="CHEBI:29103"/>
    </ligand>
</feature>
<evidence type="ECO:0000256" key="15">
    <source>
        <dbReference type="ARBA" id="ARBA00048238"/>
    </source>
</evidence>
<dbReference type="PROSITE" id="PS01050">
    <property type="entry name" value="YJEF_C_2"/>
    <property type="match status" value="1"/>
</dbReference>
<evidence type="ECO:0000256" key="3">
    <source>
        <dbReference type="ARBA" id="ARBA00006001"/>
    </source>
</evidence>
<evidence type="ECO:0000256" key="14">
    <source>
        <dbReference type="ARBA" id="ARBA00025153"/>
    </source>
</evidence>
<protein>
    <recommendedName>
        <fullName evidence="19">Bifunctional NAD(P)H-hydrate repair enzyme</fullName>
    </recommendedName>
    <alternativeName>
        <fullName evidence="19">Nicotinamide nucleotide repair protein</fullName>
    </alternativeName>
    <domain>
        <recommendedName>
            <fullName evidence="19">ADP-dependent (S)-NAD(P)H-hydrate dehydratase</fullName>
            <ecNumber evidence="19">4.2.1.136</ecNumber>
        </recommendedName>
        <alternativeName>
            <fullName evidence="19">ADP-dependent NAD(P)HX dehydratase</fullName>
        </alternativeName>
    </domain>
    <domain>
        <recommendedName>
            <fullName evidence="19">NAD(P)H-hydrate epimerase</fullName>
            <ecNumber evidence="19">5.1.99.6</ecNumber>
        </recommendedName>
    </domain>
</protein>
<evidence type="ECO:0000256" key="6">
    <source>
        <dbReference type="ARBA" id="ARBA00022741"/>
    </source>
</evidence>
<evidence type="ECO:0000256" key="2">
    <source>
        <dbReference type="ARBA" id="ARBA00000909"/>
    </source>
</evidence>
<comment type="catalytic activity">
    <reaction evidence="15 17 19">
        <text>(6S)-NADHX + ADP = AMP + phosphate + NADH + H(+)</text>
        <dbReference type="Rhea" id="RHEA:32223"/>
        <dbReference type="ChEBI" id="CHEBI:15378"/>
        <dbReference type="ChEBI" id="CHEBI:43474"/>
        <dbReference type="ChEBI" id="CHEBI:57945"/>
        <dbReference type="ChEBI" id="CHEBI:64074"/>
        <dbReference type="ChEBI" id="CHEBI:456215"/>
        <dbReference type="ChEBI" id="CHEBI:456216"/>
        <dbReference type="EC" id="4.2.1.136"/>
    </reaction>
</comment>
<dbReference type="InterPro" id="IPR000631">
    <property type="entry name" value="CARKD"/>
</dbReference>
<reference evidence="22" key="2">
    <citation type="journal article" date="2021" name="PeerJ">
        <title>Extensive microbial diversity within the chicken gut microbiome revealed by metagenomics and culture.</title>
        <authorList>
            <person name="Gilroy R."/>
            <person name="Ravi A."/>
            <person name="Getino M."/>
            <person name="Pursley I."/>
            <person name="Horton D.L."/>
            <person name="Alikhan N.F."/>
            <person name="Baker D."/>
            <person name="Gharbi K."/>
            <person name="Hall N."/>
            <person name="Watson M."/>
            <person name="Adriaenssens E.M."/>
            <person name="Foster-Nyarko E."/>
            <person name="Jarju S."/>
            <person name="Secka A."/>
            <person name="Antonio M."/>
            <person name="Oren A."/>
            <person name="Chaudhuri R.R."/>
            <person name="La Ragione R."/>
            <person name="Hildebrand F."/>
            <person name="Pallen M.J."/>
        </authorList>
    </citation>
    <scope>NUCLEOTIDE SEQUENCE</scope>
    <source>
        <strain evidence="22">ChiSjej4B22-8148</strain>
    </source>
</reference>
<feature type="binding site" evidence="17">
    <location>
        <position position="436"/>
    </location>
    <ligand>
        <name>(6S)-NADPHX</name>
        <dbReference type="ChEBI" id="CHEBI:64076"/>
    </ligand>
</feature>
<feature type="domain" description="YjeF N-terminal" evidence="21">
    <location>
        <begin position="10"/>
        <end position="210"/>
    </location>
</feature>
<dbReference type="InterPro" id="IPR030677">
    <property type="entry name" value="Nnr"/>
</dbReference>
<feature type="binding site" evidence="18">
    <location>
        <begin position="124"/>
        <end position="130"/>
    </location>
    <ligand>
        <name>(6S)-NADPHX</name>
        <dbReference type="ChEBI" id="CHEBI:64076"/>
    </ligand>
</feature>
<keyword evidence="10 17" id="KW-0520">NAD</keyword>
<keyword evidence="8 17" id="KW-0521">NADP</keyword>
<comment type="function">
    <text evidence="14 19">Bifunctional enzyme that catalyzes the epimerization of the S- and R-forms of NAD(P)HX and the dehydration of the S-form of NAD(P)HX at the expense of ADP, which is converted to AMP. This allows the repair of both epimers of NAD(P)HX, a damaged form of NAD(P)H that is a result of enzymatic or heat-dependent hydration.</text>
</comment>
<feature type="binding site" evidence="17">
    <location>
        <position position="370"/>
    </location>
    <ligand>
        <name>(6S)-NADPHX</name>
        <dbReference type="ChEBI" id="CHEBI:64076"/>
    </ligand>
</feature>
<dbReference type="EC" id="4.2.1.136" evidence="19"/>
<dbReference type="SUPFAM" id="SSF64153">
    <property type="entry name" value="YjeF N-terminal domain-like"/>
    <property type="match status" value="1"/>
</dbReference>
<dbReference type="GO" id="GO:0005524">
    <property type="term" value="F:ATP binding"/>
    <property type="evidence" value="ECO:0007669"/>
    <property type="project" value="UniProtKB-UniRule"/>
</dbReference>
<evidence type="ECO:0000256" key="17">
    <source>
        <dbReference type="HAMAP-Rule" id="MF_01965"/>
    </source>
</evidence>
<dbReference type="Proteomes" id="UP000886757">
    <property type="component" value="Unassembled WGS sequence"/>
</dbReference>
<comment type="function">
    <text evidence="18">Catalyzes the epimerization of the S- and R-forms of NAD(P)HX, a damaged form of NAD(P)H that is a result of enzymatic or heat-dependent hydration. This is a prerequisite for the S-specific NAD(P)H-hydrate dehydratase to allow the repair of both epimers of NAD(P)HX.</text>
</comment>
<comment type="function">
    <text evidence="17">Catalyzes the dehydration of the S-form of NAD(P)HX at the expense of ADP, which is converted to AMP. Together with NAD(P)HX epimerase, which catalyzes the epimerization of the S- and R-forms, the enzyme allows the repair of both epimers of NAD(P)HX, a damaged form of NAD(P)H that is a result of enzymatic or heat-dependent hydration.</text>
</comment>
<name>A0A9D1AC01_9FIRM</name>
<accession>A0A9D1AC01</accession>
<evidence type="ECO:0000256" key="11">
    <source>
        <dbReference type="ARBA" id="ARBA00023235"/>
    </source>
</evidence>
<keyword evidence="11 18" id="KW-0413">Isomerase</keyword>
<keyword evidence="9 18" id="KW-0630">Potassium</keyword>
<dbReference type="SUPFAM" id="SSF53613">
    <property type="entry name" value="Ribokinase-like"/>
    <property type="match status" value="1"/>
</dbReference>
<keyword evidence="12 17" id="KW-0456">Lyase</keyword>
<comment type="cofactor">
    <cofactor evidence="17">
        <name>Mg(2+)</name>
        <dbReference type="ChEBI" id="CHEBI:18420"/>
    </cofactor>
</comment>
<keyword evidence="6 17" id="KW-0547">Nucleotide-binding</keyword>
<dbReference type="PANTHER" id="PTHR12592">
    <property type="entry name" value="ATP-DEPENDENT (S)-NAD(P)H-HYDRATE DEHYDRATASE FAMILY MEMBER"/>
    <property type="match status" value="1"/>
</dbReference>
<comment type="similarity">
    <text evidence="17">Belongs to the NnrD/CARKD family.</text>
</comment>
<evidence type="ECO:0000259" key="20">
    <source>
        <dbReference type="PROSITE" id="PS51383"/>
    </source>
</evidence>
<gene>
    <name evidence="17" type="primary">nnrD</name>
    <name evidence="18" type="synonym">nnrE</name>
    <name evidence="22" type="ORF">IAB31_04545</name>
</gene>
<evidence type="ECO:0000256" key="1">
    <source>
        <dbReference type="ARBA" id="ARBA00000013"/>
    </source>
</evidence>
<comment type="similarity">
    <text evidence="4 19">In the C-terminal section; belongs to the NnrD/CARKD family.</text>
</comment>
<proteinExistence type="inferred from homology"/>
<evidence type="ECO:0000256" key="4">
    <source>
        <dbReference type="ARBA" id="ARBA00009524"/>
    </source>
</evidence>
<dbReference type="NCBIfam" id="TIGR00196">
    <property type="entry name" value="yjeF_cterm"/>
    <property type="match status" value="1"/>
</dbReference>
<evidence type="ECO:0000256" key="5">
    <source>
        <dbReference type="ARBA" id="ARBA00022723"/>
    </source>
</evidence>
<dbReference type="PROSITE" id="PS51385">
    <property type="entry name" value="YJEF_N"/>
    <property type="match status" value="1"/>
</dbReference>
<evidence type="ECO:0000259" key="21">
    <source>
        <dbReference type="PROSITE" id="PS51385"/>
    </source>
</evidence>
<feature type="binding site" evidence="17">
    <location>
        <begin position="407"/>
        <end position="411"/>
    </location>
    <ligand>
        <name>AMP</name>
        <dbReference type="ChEBI" id="CHEBI:456215"/>
    </ligand>
</feature>
<dbReference type="PROSITE" id="PS51383">
    <property type="entry name" value="YJEF_C_3"/>
    <property type="match status" value="1"/>
</dbReference>
<evidence type="ECO:0000256" key="18">
    <source>
        <dbReference type="HAMAP-Rule" id="MF_01966"/>
    </source>
</evidence>
<dbReference type="HAMAP" id="MF_01966">
    <property type="entry name" value="NADHX_epimerase"/>
    <property type="match status" value="1"/>
</dbReference>
<feature type="binding site" evidence="18">
    <location>
        <position position="59"/>
    </location>
    <ligand>
        <name>K(+)</name>
        <dbReference type="ChEBI" id="CHEBI:29103"/>
    </ligand>
</feature>
<evidence type="ECO:0000313" key="22">
    <source>
        <dbReference type="EMBL" id="HIR13174.1"/>
    </source>
</evidence>
<comment type="caution">
    <text evidence="22">The sequence shown here is derived from an EMBL/GenBank/DDBJ whole genome shotgun (WGS) entry which is preliminary data.</text>
</comment>
<evidence type="ECO:0000256" key="9">
    <source>
        <dbReference type="ARBA" id="ARBA00022958"/>
    </source>
</evidence>
<keyword evidence="13" id="KW-0511">Multifunctional enzyme</keyword>
<dbReference type="EMBL" id="DVGK01000053">
    <property type="protein sequence ID" value="HIR13174.1"/>
    <property type="molecule type" value="Genomic_DNA"/>
</dbReference>
<feature type="binding site" evidence="17">
    <location>
        <position position="254"/>
    </location>
    <ligand>
        <name>(6S)-NADPHX</name>
        <dbReference type="ChEBI" id="CHEBI:64076"/>
    </ligand>
</feature>
<dbReference type="Pfam" id="PF01256">
    <property type="entry name" value="Carb_kinase"/>
    <property type="match status" value="1"/>
</dbReference>
<dbReference type="AlphaFoldDB" id="A0A9D1AC01"/>
<dbReference type="InterPro" id="IPR004443">
    <property type="entry name" value="YjeF_N_dom"/>
</dbReference>
<dbReference type="EC" id="5.1.99.6" evidence="19"/>
<feature type="binding site" evidence="18">
    <location>
        <position position="153"/>
    </location>
    <ligand>
        <name>(6S)-NADPHX</name>
        <dbReference type="ChEBI" id="CHEBI:64076"/>
    </ligand>
</feature>
<dbReference type="InterPro" id="IPR017953">
    <property type="entry name" value="Carbohydrate_kinase_pred_CS"/>
</dbReference>
<comment type="similarity">
    <text evidence="3 19">In the N-terminal section; belongs to the NnrE/AIBP family.</text>
</comment>
<feature type="binding site" evidence="17">
    <location>
        <position position="435"/>
    </location>
    <ligand>
        <name>AMP</name>
        <dbReference type="ChEBI" id="CHEBI:456215"/>
    </ligand>
</feature>
<dbReference type="GO" id="GO:0046872">
    <property type="term" value="F:metal ion binding"/>
    <property type="evidence" value="ECO:0007669"/>
    <property type="project" value="UniProtKB-UniRule"/>
</dbReference>
<comment type="catalytic activity">
    <reaction evidence="2 18 19">
        <text>(6R)-NADPHX = (6S)-NADPHX</text>
        <dbReference type="Rhea" id="RHEA:32227"/>
        <dbReference type="ChEBI" id="CHEBI:64076"/>
        <dbReference type="ChEBI" id="CHEBI:64077"/>
        <dbReference type="EC" id="5.1.99.6"/>
    </reaction>
</comment>
<comment type="catalytic activity">
    <reaction evidence="1 18 19">
        <text>(6R)-NADHX = (6S)-NADHX</text>
        <dbReference type="Rhea" id="RHEA:32215"/>
        <dbReference type="ChEBI" id="CHEBI:64074"/>
        <dbReference type="ChEBI" id="CHEBI:64075"/>
        <dbReference type="EC" id="5.1.99.6"/>
    </reaction>
</comment>
<feature type="binding site" evidence="18">
    <location>
        <position position="135"/>
    </location>
    <ligand>
        <name>(6S)-NADPHX</name>
        <dbReference type="ChEBI" id="CHEBI:64076"/>
    </ligand>
</feature>
<comment type="cofactor">
    <cofactor evidence="18 19">
        <name>K(+)</name>
        <dbReference type="ChEBI" id="CHEBI:29103"/>
    </cofactor>
    <text evidence="18 19">Binds 1 potassium ion per subunit.</text>
</comment>
<dbReference type="Pfam" id="PF03853">
    <property type="entry name" value="YjeF_N"/>
    <property type="match status" value="1"/>
</dbReference>
<dbReference type="Gene3D" id="3.40.1190.20">
    <property type="match status" value="1"/>
</dbReference>
<dbReference type="NCBIfam" id="TIGR00197">
    <property type="entry name" value="yjeF_nterm"/>
    <property type="match status" value="1"/>
</dbReference>
<dbReference type="GO" id="GO:0052855">
    <property type="term" value="F:ADP-dependent NAD(P)H-hydrate dehydratase activity"/>
    <property type="evidence" value="ECO:0007669"/>
    <property type="project" value="UniProtKB-UniRule"/>
</dbReference>
<sequence length="498" mass="53072">MEFLLNASQMKQCDGDTIQKIGIPSMVLMERAALAVKEELFRENLDLSSVLVVCGSGNNGGDGLAVARLLDEAGVRVSVAFVGKEASMTEETRLQMKICRNCGIKPCSNFRDGEYTTIVDAVFGIGINRNIEGKYADLIRWINQTSASVAAVDIPSGVSADTGKILGTAVRADLTVTFAYRKLGQILYPGAEYCGKVTRRDIGITADGLKNAMPCAFTYHPDDLSKIAGRRPYSNKGTYGKVLLISGSHCMAGAAYLAALSACCCGSGLVRIFTQECNRTILQTLIPEAVLTTYTSPEECMEKLQASLKWADAAGIGPGMGVSPQTEEILSYVLHHFAKPLVIDADGLNVLAGKKQWLKETEAKIILTPHIGEMERFSGSPKAEILENLMEAAGREASRWGAVCVLKDARTVVSDGERYYINTSGNSGMAAGGSGDVLTGILCSLLGQRMTVFDAASLGVYLHGLAGDLAARKYGEYGMTAGQLAKAVGDVLKECSSH</sequence>
<evidence type="ECO:0000256" key="19">
    <source>
        <dbReference type="PIRNR" id="PIRNR017184"/>
    </source>
</evidence>
<dbReference type="PANTHER" id="PTHR12592:SF0">
    <property type="entry name" value="ATP-DEPENDENT (S)-NAD(P)H-HYDRATE DEHYDRATASE"/>
    <property type="match status" value="1"/>
</dbReference>
<comment type="subunit">
    <text evidence="17">Homotetramer.</text>
</comment>
<feature type="binding site" evidence="18">
    <location>
        <position position="156"/>
    </location>
    <ligand>
        <name>K(+)</name>
        <dbReference type="ChEBI" id="CHEBI:29103"/>
    </ligand>
</feature>
<organism evidence="22 23">
    <name type="scientific">Candidatus Choladousia intestinavium</name>
    <dbReference type="NCBI Taxonomy" id="2840727"/>
    <lineage>
        <taxon>Bacteria</taxon>
        <taxon>Bacillati</taxon>
        <taxon>Bacillota</taxon>
        <taxon>Clostridia</taxon>
        <taxon>Lachnospirales</taxon>
        <taxon>Lachnospiraceae</taxon>
        <taxon>Lachnospiraceae incertae sedis</taxon>
        <taxon>Candidatus Choladousia</taxon>
    </lineage>
</organism>
<reference evidence="22" key="1">
    <citation type="submission" date="2020-10" db="EMBL/GenBank/DDBJ databases">
        <authorList>
            <person name="Gilroy R."/>
        </authorList>
    </citation>
    <scope>NUCLEOTIDE SEQUENCE</scope>
    <source>
        <strain evidence="22">ChiSjej4B22-8148</strain>
    </source>
</reference>
<evidence type="ECO:0000256" key="12">
    <source>
        <dbReference type="ARBA" id="ARBA00023239"/>
    </source>
</evidence>
<evidence type="ECO:0000313" key="23">
    <source>
        <dbReference type="Proteomes" id="UP000886757"/>
    </source>
</evidence>